<organism evidence="1 2">
    <name type="scientific">Mannheimia haemolytica</name>
    <name type="common">Pasteurella haemolytica</name>
    <dbReference type="NCBI Taxonomy" id="75985"/>
    <lineage>
        <taxon>Bacteria</taxon>
        <taxon>Pseudomonadati</taxon>
        <taxon>Pseudomonadota</taxon>
        <taxon>Gammaproteobacteria</taxon>
        <taxon>Pasteurellales</taxon>
        <taxon>Pasteurellaceae</taxon>
        <taxon>Mannheimia</taxon>
    </lineage>
</organism>
<dbReference type="AlphaFoldDB" id="A0A378MT40"/>
<evidence type="ECO:0000313" key="1">
    <source>
        <dbReference type="EMBL" id="STY59412.1"/>
    </source>
</evidence>
<evidence type="ECO:0000313" key="2">
    <source>
        <dbReference type="Proteomes" id="UP000254802"/>
    </source>
</evidence>
<gene>
    <name evidence="1" type="ORF">NCTC10638_00582</name>
</gene>
<protein>
    <submittedName>
        <fullName evidence="1">Uncharacterized protein</fullName>
    </submittedName>
</protein>
<proteinExistence type="predicted"/>
<reference evidence="1 2" key="1">
    <citation type="submission" date="2018-06" db="EMBL/GenBank/DDBJ databases">
        <authorList>
            <consortium name="Pathogen Informatics"/>
            <person name="Doyle S."/>
        </authorList>
    </citation>
    <scope>NUCLEOTIDE SEQUENCE [LARGE SCALE GENOMIC DNA]</scope>
    <source>
        <strain evidence="1 2">NCTC10638</strain>
    </source>
</reference>
<sequence length="80" mass="9351">MDISWYKPRNYLHFDSPITLQQAIKLVANPNNVVKHSFYPFLSYTLSVAKIKKDKNEGKLVRLIKNRGISYSSHKDSHIF</sequence>
<name>A0A378MT40_MANHA</name>
<dbReference type="EMBL" id="UGPN01000002">
    <property type="protein sequence ID" value="STY59412.1"/>
    <property type="molecule type" value="Genomic_DNA"/>
</dbReference>
<dbReference type="Proteomes" id="UP000254802">
    <property type="component" value="Unassembled WGS sequence"/>
</dbReference>
<accession>A0A378MT40</accession>